<proteinExistence type="predicted"/>
<dbReference type="EMBL" id="JAAPAO010000429">
    <property type="protein sequence ID" value="KAF4660034.1"/>
    <property type="molecule type" value="Genomic_DNA"/>
</dbReference>
<keyword evidence="3" id="KW-1185">Reference proteome</keyword>
<evidence type="ECO:0000256" key="1">
    <source>
        <dbReference type="SAM" id="MobiDB-lite"/>
    </source>
</evidence>
<feature type="region of interest" description="Disordered" evidence="1">
    <location>
        <begin position="312"/>
        <end position="380"/>
    </location>
</feature>
<evidence type="ECO:0000313" key="3">
    <source>
        <dbReference type="Proteomes" id="UP000591131"/>
    </source>
</evidence>
<dbReference type="AlphaFoldDB" id="A0A7J6LL87"/>
<protein>
    <submittedName>
        <fullName evidence="2">Uncharacterized protein</fullName>
    </submittedName>
</protein>
<dbReference type="OrthoDB" id="10542483at2759"/>
<dbReference type="Proteomes" id="UP000591131">
    <property type="component" value="Unassembled WGS sequence"/>
</dbReference>
<organism evidence="2 3">
    <name type="scientific">Perkinsus chesapeaki</name>
    <name type="common">Clam parasite</name>
    <name type="synonym">Perkinsus andrewsi</name>
    <dbReference type="NCBI Taxonomy" id="330153"/>
    <lineage>
        <taxon>Eukaryota</taxon>
        <taxon>Sar</taxon>
        <taxon>Alveolata</taxon>
        <taxon>Perkinsozoa</taxon>
        <taxon>Perkinsea</taxon>
        <taxon>Perkinsida</taxon>
        <taxon>Perkinsidae</taxon>
        <taxon>Perkinsus</taxon>
    </lineage>
</organism>
<feature type="compositionally biased region" description="Polar residues" evidence="1">
    <location>
        <begin position="226"/>
        <end position="237"/>
    </location>
</feature>
<feature type="compositionally biased region" description="Polar residues" evidence="1">
    <location>
        <begin position="333"/>
        <end position="345"/>
    </location>
</feature>
<comment type="caution">
    <text evidence="2">The sequence shown here is derived from an EMBL/GenBank/DDBJ whole genome shotgun (WGS) entry which is preliminary data.</text>
</comment>
<feature type="region of interest" description="Disordered" evidence="1">
    <location>
        <begin position="213"/>
        <end position="237"/>
    </location>
</feature>
<reference evidence="2 3" key="1">
    <citation type="submission" date="2020-04" db="EMBL/GenBank/DDBJ databases">
        <title>Perkinsus chesapeaki whole genome sequence.</title>
        <authorList>
            <person name="Bogema D.R."/>
        </authorList>
    </citation>
    <scope>NUCLEOTIDE SEQUENCE [LARGE SCALE GENOMIC DNA]</scope>
    <source>
        <strain evidence="2">ATCC PRA-425</strain>
    </source>
</reference>
<sequence length="380" mass="40567">MSAKQILSSLCGDEELVGAVSKSLSDHGVTHLRLLESLSSDSDLFKAVLAPIKEDESLRAKAPLAAVLLSSATHEAAAQLNYAVSTAIASNPKPSTLKERVSFANAIRKVQSQLGSLVFVPSQRMLDLLYRGGVHTFVNFNSQMAKSSQKEVEVAVTTDGAPILIRGGSQFPFDVNGASDDGESWFNSAQFLKVFFTWSAAVLIVQAASQPLDDDMRPPQADGEQTAPNDEISPSTNVAPHHLMAYLSRLLEVASGHGWKAAIMADGRIRQKADDLVRAENMTFAQALTNEMVASSIIVDVVASVQLENIRRGHGTNPTSKQTSSRKKAKLDPTNSRFQGTSSPNAGKESVSGKGKGRSFKPPTSSNTPETTPSSSKSND</sequence>
<gene>
    <name evidence="2" type="ORF">FOL47_007313</name>
</gene>
<feature type="compositionally biased region" description="Low complexity" evidence="1">
    <location>
        <begin position="361"/>
        <end position="380"/>
    </location>
</feature>
<evidence type="ECO:0000313" key="2">
    <source>
        <dbReference type="EMBL" id="KAF4660034.1"/>
    </source>
</evidence>
<accession>A0A7J6LL87</accession>
<name>A0A7J6LL87_PERCH</name>